<dbReference type="Proteomes" id="UP000635983">
    <property type="component" value="Unassembled WGS sequence"/>
</dbReference>
<dbReference type="InterPro" id="IPR050204">
    <property type="entry name" value="AraC_XylS_family_regulators"/>
</dbReference>
<evidence type="ECO:0000256" key="5">
    <source>
        <dbReference type="ARBA" id="ARBA00037345"/>
    </source>
</evidence>
<organism evidence="7 8">
    <name type="scientific">Pseudomonas matsuisoli</name>
    <dbReference type="NCBI Taxonomy" id="1515666"/>
    <lineage>
        <taxon>Bacteria</taxon>
        <taxon>Pseudomonadati</taxon>
        <taxon>Pseudomonadota</taxon>
        <taxon>Gammaproteobacteria</taxon>
        <taxon>Pseudomonadales</taxon>
        <taxon>Pseudomonadaceae</taxon>
        <taxon>Pseudomonas</taxon>
    </lineage>
</organism>
<dbReference type="EMBL" id="BMPO01000002">
    <property type="protein sequence ID" value="GGJ87720.1"/>
    <property type="molecule type" value="Genomic_DNA"/>
</dbReference>
<dbReference type="SMART" id="SM00342">
    <property type="entry name" value="HTH_ARAC"/>
    <property type="match status" value="1"/>
</dbReference>
<evidence type="ECO:0000256" key="3">
    <source>
        <dbReference type="ARBA" id="ARBA00023125"/>
    </source>
</evidence>
<dbReference type="GO" id="GO:0009893">
    <property type="term" value="P:positive regulation of metabolic process"/>
    <property type="evidence" value="ECO:0007669"/>
    <property type="project" value="UniProtKB-ARBA"/>
</dbReference>
<comment type="subcellular location">
    <subcellularLocation>
        <location evidence="1">Cytoplasm</location>
    </subcellularLocation>
</comment>
<dbReference type="InterPro" id="IPR020449">
    <property type="entry name" value="Tscrpt_reg_AraC-type_HTH"/>
</dbReference>
<name>A0A917PQY1_9PSED</name>
<sequence length="184" mass="20638">MDTTTADQETYQLARDLKAALQTARHSGSERFYQLGLRLCQHLLVKYEDLNPATVATGPVALAAWQERKAKHILGSTQQDKLLIAEVASQCAMSRSHFSRAFKKSTGMSPQEWSLNSRIERAQRLLTESSLSMCQIALECGFADQSHFSRTFSKLTGTSPKRWQRCQSPVSQHQCATLSVQTYP</sequence>
<accession>A0A917PQY1</accession>
<dbReference type="InterPro" id="IPR018060">
    <property type="entry name" value="HTH_AraC"/>
</dbReference>
<evidence type="ECO:0000256" key="1">
    <source>
        <dbReference type="ARBA" id="ARBA00004496"/>
    </source>
</evidence>
<dbReference type="PROSITE" id="PS01124">
    <property type="entry name" value="HTH_ARAC_FAMILY_2"/>
    <property type="match status" value="1"/>
</dbReference>
<gene>
    <name evidence="7" type="ORF">GCM10009304_11860</name>
</gene>
<evidence type="ECO:0000313" key="8">
    <source>
        <dbReference type="Proteomes" id="UP000635983"/>
    </source>
</evidence>
<dbReference type="Gene3D" id="1.10.10.60">
    <property type="entry name" value="Homeodomain-like"/>
    <property type="match status" value="2"/>
</dbReference>
<evidence type="ECO:0000256" key="4">
    <source>
        <dbReference type="ARBA" id="ARBA00023163"/>
    </source>
</evidence>
<dbReference type="GO" id="GO:0043565">
    <property type="term" value="F:sequence-specific DNA binding"/>
    <property type="evidence" value="ECO:0007669"/>
    <property type="project" value="InterPro"/>
</dbReference>
<evidence type="ECO:0000259" key="6">
    <source>
        <dbReference type="PROSITE" id="PS01124"/>
    </source>
</evidence>
<comment type="caution">
    <text evidence="7">The sequence shown here is derived from an EMBL/GenBank/DDBJ whole genome shotgun (WGS) entry which is preliminary data.</text>
</comment>
<protein>
    <recommendedName>
        <fullName evidence="6">HTH araC/xylS-type domain-containing protein</fullName>
    </recommendedName>
</protein>
<dbReference type="PROSITE" id="PS00041">
    <property type="entry name" value="HTH_ARAC_FAMILY_1"/>
    <property type="match status" value="1"/>
</dbReference>
<dbReference type="GO" id="GO:0003700">
    <property type="term" value="F:DNA-binding transcription factor activity"/>
    <property type="evidence" value="ECO:0007669"/>
    <property type="project" value="InterPro"/>
</dbReference>
<dbReference type="AlphaFoldDB" id="A0A917PQY1"/>
<dbReference type="PANTHER" id="PTHR46796">
    <property type="entry name" value="HTH-TYPE TRANSCRIPTIONAL ACTIVATOR RHAS-RELATED"/>
    <property type="match status" value="1"/>
</dbReference>
<dbReference type="RefSeq" id="WP_188982218.1">
    <property type="nucleotide sequence ID" value="NZ_BMPO01000002.1"/>
</dbReference>
<keyword evidence="4" id="KW-0804">Transcription</keyword>
<dbReference type="InterPro" id="IPR018062">
    <property type="entry name" value="HTH_AraC-typ_CS"/>
</dbReference>
<dbReference type="Pfam" id="PF12833">
    <property type="entry name" value="HTH_18"/>
    <property type="match status" value="1"/>
</dbReference>
<reference evidence="7" key="1">
    <citation type="journal article" date="2014" name="Int. J. Syst. Evol. Microbiol.">
        <title>Complete genome sequence of Corynebacterium casei LMG S-19264T (=DSM 44701T), isolated from a smear-ripened cheese.</title>
        <authorList>
            <consortium name="US DOE Joint Genome Institute (JGI-PGF)"/>
            <person name="Walter F."/>
            <person name="Albersmeier A."/>
            <person name="Kalinowski J."/>
            <person name="Ruckert C."/>
        </authorList>
    </citation>
    <scope>NUCLEOTIDE SEQUENCE</scope>
    <source>
        <strain evidence="7">JCM 30078</strain>
    </source>
</reference>
<dbReference type="SUPFAM" id="SSF46689">
    <property type="entry name" value="Homeodomain-like"/>
    <property type="match status" value="2"/>
</dbReference>
<proteinExistence type="predicted"/>
<feature type="domain" description="HTH araC/xylS-type" evidence="6">
    <location>
        <begin position="68"/>
        <end position="166"/>
    </location>
</feature>
<keyword evidence="3" id="KW-0238">DNA-binding</keyword>
<evidence type="ECO:0000256" key="2">
    <source>
        <dbReference type="ARBA" id="ARBA00023015"/>
    </source>
</evidence>
<reference evidence="7" key="2">
    <citation type="submission" date="2020-09" db="EMBL/GenBank/DDBJ databases">
        <authorList>
            <person name="Sun Q."/>
            <person name="Ohkuma M."/>
        </authorList>
    </citation>
    <scope>NUCLEOTIDE SEQUENCE</scope>
    <source>
        <strain evidence="7">JCM 30078</strain>
    </source>
</reference>
<keyword evidence="8" id="KW-1185">Reference proteome</keyword>
<dbReference type="GO" id="GO:0005737">
    <property type="term" value="C:cytoplasm"/>
    <property type="evidence" value="ECO:0007669"/>
    <property type="project" value="UniProtKB-SubCell"/>
</dbReference>
<dbReference type="InterPro" id="IPR009057">
    <property type="entry name" value="Homeodomain-like_sf"/>
</dbReference>
<comment type="function">
    <text evidence="5">Regulatory protein of the TOL plasmid xyl operons. XylS activates the xylXYZLTEGFJQKIH operon required for the degradation of toluene, m-xylene and p-xylene.</text>
</comment>
<keyword evidence="2" id="KW-0805">Transcription regulation</keyword>
<dbReference type="PANTHER" id="PTHR46796:SF14">
    <property type="entry name" value="TRANSCRIPTIONAL REGULATORY PROTEIN"/>
    <property type="match status" value="1"/>
</dbReference>
<evidence type="ECO:0000313" key="7">
    <source>
        <dbReference type="EMBL" id="GGJ87720.1"/>
    </source>
</evidence>
<dbReference type="PRINTS" id="PR00032">
    <property type="entry name" value="HTHARAC"/>
</dbReference>